<dbReference type="Gene3D" id="3.10.20.90">
    <property type="entry name" value="Phosphatidylinositol 3-kinase Catalytic Subunit, Chain A, domain 1"/>
    <property type="match status" value="1"/>
</dbReference>
<dbReference type="EMBL" id="JYDW01000324">
    <property type="protein sequence ID" value="KRZ49253.1"/>
    <property type="molecule type" value="Genomic_DNA"/>
</dbReference>
<dbReference type="AlphaFoldDB" id="A0A0V1KQQ1"/>
<keyword evidence="2" id="KW-1185">Reference proteome</keyword>
<organism evidence="1 2">
    <name type="scientific">Trichinella nativa</name>
    <dbReference type="NCBI Taxonomy" id="6335"/>
    <lineage>
        <taxon>Eukaryota</taxon>
        <taxon>Metazoa</taxon>
        <taxon>Ecdysozoa</taxon>
        <taxon>Nematoda</taxon>
        <taxon>Enoplea</taxon>
        <taxon>Dorylaimia</taxon>
        <taxon>Trichinellida</taxon>
        <taxon>Trichinellidae</taxon>
        <taxon>Trichinella</taxon>
    </lineage>
</organism>
<evidence type="ECO:0000313" key="2">
    <source>
        <dbReference type="Proteomes" id="UP000054721"/>
    </source>
</evidence>
<reference evidence="1 2" key="1">
    <citation type="submission" date="2015-05" db="EMBL/GenBank/DDBJ databases">
        <title>Evolution of Trichinella species and genotypes.</title>
        <authorList>
            <person name="Korhonen P.K."/>
            <person name="Edoardo P."/>
            <person name="Giuseppe L.R."/>
            <person name="Gasser R.B."/>
        </authorList>
    </citation>
    <scope>NUCLEOTIDE SEQUENCE [LARGE SCALE GENOMIC DNA]</scope>
    <source>
        <strain evidence="1">ISS10</strain>
    </source>
</reference>
<evidence type="ECO:0000313" key="1">
    <source>
        <dbReference type="EMBL" id="KRZ49253.1"/>
    </source>
</evidence>
<comment type="caution">
    <text evidence="1">The sequence shown here is derived from an EMBL/GenBank/DDBJ whole genome shotgun (WGS) entry which is preliminary data.</text>
</comment>
<feature type="non-terminal residue" evidence="1">
    <location>
        <position position="1"/>
    </location>
</feature>
<proteinExistence type="predicted"/>
<sequence length="60" mass="6827">MLSAMGMTVFYRLEEGLFAASWQVKYSCNRPKVSVRVTTMDAELEFAIQSNTTGKQLFDQ</sequence>
<protein>
    <submittedName>
        <fullName evidence="1">Moesin</fullName>
    </submittedName>
</protein>
<dbReference type="OrthoDB" id="6018897at2759"/>
<accession>A0A0V1KQQ1</accession>
<dbReference type="STRING" id="6335.A0A0V1KQQ1"/>
<gene>
    <name evidence="1" type="primary">Msn</name>
    <name evidence="1" type="ORF">T02_1138</name>
</gene>
<name>A0A0V1KQQ1_9BILA</name>
<dbReference type="Proteomes" id="UP000054721">
    <property type="component" value="Unassembled WGS sequence"/>
</dbReference>